<gene>
    <name evidence="2" type="ORF">UFOPK3001_00137</name>
</gene>
<feature type="compositionally biased region" description="Basic and acidic residues" evidence="1">
    <location>
        <begin position="417"/>
        <end position="435"/>
    </location>
</feature>
<reference evidence="2" key="1">
    <citation type="submission" date="2020-05" db="EMBL/GenBank/DDBJ databases">
        <authorList>
            <person name="Chiriac C."/>
            <person name="Salcher M."/>
            <person name="Ghai R."/>
            <person name="Kavagutti S V."/>
        </authorList>
    </citation>
    <scope>NUCLEOTIDE SEQUENCE</scope>
</reference>
<feature type="region of interest" description="Disordered" evidence="1">
    <location>
        <begin position="406"/>
        <end position="435"/>
    </location>
</feature>
<protein>
    <submittedName>
        <fullName evidence="2">Unannotated protein</fullName>
    </submittedName>
</protein>
<evidence type="ECO:0000256" key="1">
    <source>
        <dbReference type="SAM" id="MobiDB-lite"/>
    </source>
</evidence>
<name>A0A6J6X081_9ZZZZ</name>
<evidence type="ECO:0000313" key="2">
    <source>
        <dbReference type="EMBL" id="CAB4789849.1"/>
    </source>
</evidence>
<proteinExistence type="predicted"/>
<dbReference type="AlphaFoldDB" id="A0A6J6X081"/>
<organism evidence="2">
    <name type="scientific">freshwater metagenome</name>
    <dbReference type="NCBI Taxonomy" id="449393"/>
    <lineage>
        <taxon>unclassified sequences</taxon>
        <taxon>metagenomes</taxon>
        <taxon>ecological metagenomes</taxon>
    </lineage>
</organism>
<accession>A0A6J6X081</accession>
<sequence length="435" mass="47036">MNPPIFDQRLVASVDQDGHRSCTASTPGPAGVAELKLGNGAVISVDYLEPDQLVSIDFAPSTRRSVIAALIGEGRASELLALHHSPNAPVRRLDAPPEDDLPSLRAMRGSNYAARQLGQLALLNTVSRDDRSPYLTRAVASLELAHTVAGGDLDHVPGLRRMLQPTIRATADLFVVAQPDLGDFVARDPQLARTVAQHCRQVAPNNRTLAAVARFIDERMVDDDDDSVEWYQMPGARQAMIANSPAFEPGREVNRLEMLAPPMYSVSSAPAPRSLWPVADYQVELLGGGRLFVHFHRPAAGAWVRVIDARTLVLLALAPVRSYDGDQTAEAIVPTSLAADDLKIEVTDTPLPVSTSAFARAQQAIRLARNAADLSITGAASAAGELWRASAAIWSEIGDDMRARLAEQQGRGKPSKRRDVTLTDRVAASERRSRR</sequence>
<dbReference type="EMBL" id="CAFAAJ010000005">
    <property type="protein sequence ID" value="CAB4789849.1"/>
    <property type="molecule type" value="Genomic_DNA"/>
</dbReference>